<keyword evidence="6" id="KW-0653">Protein transport</keyword>
<evidence type="ECO:0000256" key="2">
    <source>
        <dbReference type="ARBA" id="ARBA00006602"/>
    </source>
</evidence>
<comment type="function">
    <text evidence="1">Needed for flagellar regrowth and assembly.</text>
</comment>
<proteinExistence type="inferred from homology"/>
<dbReference type="SUPFAM" id="SSF160527">
    <property type="entry name" value="V-type ATPase subunit E-like"/>
    <property type="match status" value="1"/>
</dbReference>
<comment type="similarity">
    <text evidence="2">Belongs to the FliH family.</text>
</comment>
<comment type="caution">
    <text evidence="11">The sequence shown here is derived from an EMBL/GenBank/DDBJ whole genome shotgun (WGS) entry which is preliminary data.</text>
</comment>
<sequence>MNGSGEVVLRNALFQAGAVRVGRARSGQVAPESASASVAPVQPRLDEALSREAADAEALREATEEGLRQGRAEGIRLGAEEGRRTGYEEGLALGREAAQAEGRKALEAARAEAIRPLEEKSRRLENAAAALEAQAQAYGAAAEEELVALCYEVLGRLLGQALATPAGLQAQVRQLLATSGRSGEISVHVHPEDLQLVEQARSGDASDASDAGGRRLRYVADDRVALGGCVLRGGGAGEVDARLETILQQCKDAFLGARAAREAEPAGMSMAKGAA</sequence>
<feature type="domain" description="Flagellar assembly protein FliH/Type III secretion system HrpE" evidence="10">
    <location>
        <begin position="119"/>
        <end position="249"/>
    </location>
</feature>
<dbReference type="Pfam" id="PF02108">
    <property type="entry name" value="FliH"/>
    <property type="match status" value="1"/>
</dbReference>
<evidence type="ECO:0000256" key="3">
    <source>
        <dbReference type="ARBA" id="ARBA00016507"/>
    </source>
</evidence>
<protein>
    <recommendedName>
        <fullName evidence="3">Flagellar assembly protein FliH</fullName>
    </recommendedName>
</protein>
<dbReference type="PANTHER" id="PTHR34982">
    <property type="entry name" value="YOP PROTEINS TRANSLOCATION PROTEIN L"/>
    <property type="match status" value="1"/>
</dbReference>
<feature type="coiled-coil region" evidence="8">
    <location>
        <begin position="114"/>
        <end position="141"/>
    </location>
</feature>
<name>A0ABR9S1M0_9BURK</name>
<dbReference type="Proteomes" id="UP000806285">
    <property type="component" value="Unassembled WGS sequence"/>
</dbReference>
<organism evidence="11 12">
    <name type="scientific">Ramlibacter pallidus</name>
    <dbReference type="NCBI Taxonomy" id="2780087"/>
    <lineage>
        <taxon>Bacteria</taxon>
        <taxon>Pseudomonadati</taxon>
        <taxon>Pseudomonadota</taxon>
        <taxon>Betaproteobacteria</taxon>
        <taxon>Burkholderiales</taxon>
        <taxon>Comamonadaceae</taxon>
        <taxon>Ramlibacter</taxon>
    </lineage>
</organism>
<evidence type="ECO:0000256" key="7">
    <source>
        <dbReference type="ARBA" id="ARBA00023225"/>
    </source>
</evidence>
<accession>A0ABR9S1M0</accession>
<gene>
    <name evidence="11" type="ORF">IM787_06430</name>
</gene>
<keyword evidence="7" id="KW-1006">Bacterial flagellum protein export</keyword>
<evidence type="ECO:0000313" key="12">
    <source>
        <dbReference type="Proteomes" id="UP000806285"/>
    </source>
</evidence>
<evidence type="ECO:0000256" key="1">
    <source>
        <dbReference type="ARBA" id="ARBA00003041"/>
    </source>
</evidence>
<evidence type="ECO:0000256" key="5">
    <source>
        <dbReference type="ARBA" id="ARBA00022795"/>
    </source>
</evidence>
<dbReference type="EMBL" id="JADDIV010000002">
    <property type="protein sequence ID" value="MBE7367192.1"/>
    <property type="molecule type" value="Genomic_DNA"/>
</dbReference>
<dbReference type="InterPro" id="IPR051472">
    <property type="entry name" value="T3SS_Stator/FliH"/>
</dbReference>
<evidence type="ECO:0000256" key="6">
    <source>
        <dbReference type="ARBA" id="ARBA00022927"/>
    </source>
</evidence>
<evidence type="ECO:0000313" key="11">
    <source>
        <dbReference type="EMBL" id="MBE7367192.1"/>
    </source>
</evidence>
<dbReference type="RefSeq" id="WP_193675818.1">
    <property type="nucleotide sequence ID" value="NZ_JADDIV010000002.1"/>
</dbReference>
<keyword evidence="8" id="KW-0175">Coiled coil</keyword>
<evidence type="ECO:0000256" key="8">
    <source>
        <dbReference type="SAM" id="Coils"/>
    </source>
</evidence>
<evidence type="ECO:0000259" key="10">
    <source>
        <dbReference type="Pfam" id="PF02108"/>
    </source>
</evidence>
<keyword evidence="5" id="KW-1005">Bacterial flagellum biogenesis</keyword>
<reference evidence="11 12" key="1">
    <citation type="submission" date="2020-10" db="EMBL/GenBank/DDBJ databases">
        <title>Ramlibacter sp. HM2 16S ribosomal RNA gene Genome sequencing and assembly.</title>
        <authorList>
            <person name="Kang M."/>
        </authorList>
    </citation>
    <scope>NUCLEOTIDE SEQUENCE [LARGE SCALE GENOMIC DNA]</scope>
    <source>
        <strain evidence="11 12">HM2</strain>
    </source>
</reference>
<feature type="region of interest" description="Disordered" evidence="9">
    <location>
        <begin position="48"/>
        <end position="74"/>
    </location>
</feature>
<keyword evidence="4" id="KW-0813">Transport</keyword>
<dbReference type="InterPro" id="IPR018035">
    <property type="entry name" value="Flagellar_FliH/T3SS_HrpE"/>
</dbReference>
<dbReference type="PANTHER" id="PTHR34982:SF1">
    <property type="entry name" value="FLAGELLAR ASSEMBLY PROTEIN FLIH"/>
    <property type="match status" value="1"/>
</dbReference>
<evidence type="ECO:0000256" key="4">
    <source>
        <dbReference type="ARBA" id="ARBA00022448"/>
    </source>
</evidence>
<keyword evidence="12" id="KW-1185">Reference proteome</keyword>
<evidence type="ECO:0000256" key="9">
    <source>
        <dbReference type="SAM" id="MobiDB-lite"/>
    </source>
</evidence>